<accession>A0A3S9YKQ6</accession>
<feature type="region of interest" description="Disordered" evidence="1">
    <location>
        <begin position="1"/>
        <end position="77"/>
    </location>
</feature>
<dbReference type="RefSeq" id="WP_127154294.1">
    <property type="nucleotide sequence ID" value="NZ_CP029042.1"/>
</dbReference>
<dbReference type="AlphaFoldDB" id="A0A3S9YKQ6"/>
<protein>
    <submittedName>
        <fullName evidence="2">Uncharacterized protein</fullName>
    </submittedName>
</protein>
<sequence length="77" mass="8004">MQVDIVVDGEINGEINGESDGRSSASLSRRPVRGTVPARHTAVPCSPHAVTRIVAASDRPRPTADGAGGDRTDQQSP</sequence>
<feature type="compositionally biased region" description="Basic and acidic residues" evidence="1">
    <location>
        <begin position="58"/>
        <end position="77"/>
    </location>
</feature>
<reference evidence="2 3" key="1">
    <citation type="submission" date="2018-04" db="EMBL/GenBank/DDBJ databases">
        <title>Complete genome sequences of Streptomyces lydicus strain WYEC and characterization of antagonistic properties of biological control agents.</title>
        <authorList>
            <person name="Mariita R.M."/>
            <person name="Sello J.K."/>
        </authorList>
    </citation>
    <scope>NUCLEOTIDE SEQUENCE [LARGE SCALE GENOMIC DNA]</scope>
    <source>
        <strain evidence="2 3">WYEC 108</strain>
    </source>
</reference>
<gene>
    <name evidence="2" type="ORF">DDE74_35810</name>
</gene>
<proteinExistence type="predicted"/>
<evidence type="ECO:0000313" key="2">
    <source>
        <dbReference type="EMBL" id="AZS75551.1"/>
    </source>
</evidence>
<evidence type="ECO:0000256" key="1">
    <source>
        <dbReference type="SAM" id="MobiDB-lite"/>
    </source>
</evidence>
<name>A0A3S9YKQ6_9ACTN</name>
<evidence type="ECO:0000313" key="3">
    <source>
        <dbReference type="Proteomes" id="UP000275579"/>
    </source>
</evidence>
<organism evidence="2 3">
    <name type="scientific">Streptomyces lydicus</name>
    <dbReference type="NCBI Taxonomy" id="47763"/>
    <lineage>
        <taxon>Bacteria</taxon>
        <taxon>Bacillati</taxon>
        <taxon>Actinomycetota</taxon>
        <taxon>Actinomycetes</taxon>
        <taxon>Kitasatosporales</taxon>
        <taxon>Streptomycetaceae</taxon>
        <taxon>Streptomyces</taxon>
    </lineage>
</organism>
<dbReference type="Proteomes" id="UP000275579">
    <property type="component" value="Chromosome"/>
</dbReference>
<dbReference type="EMBL" id="CP029042">
    <property type="protein sequence ID" value="AZS75551.1"/>
    <property type="molecule type" value="Genomic_DNA"/>
</dbReference>